<dbReference type="Proteomes" id="UP001217838">
    <property type="component" value="Unassembled WGS sequence"/>
</dbReference>
<accession>A0ABT5B7X9</accession>
<evidence type="ECO:0000313" key="3">
    <source>
        <dbReference type="Proteomes" id="UP001217838"/>
    </source>
</evidence>
<organism evidence="2 3">
    <name type="scientific">Nannocystis radixulma</name>
    <dbReference type="NCBI Taxonomy" id="2995305"/>
    <lineage>
        <taxon>Bacteria</taxon>
        <taxon>Pseudomonadati</taxon>
        <taxon>Myxococcota</taxon>
        <taxon>Polyangia</taxon>
        <taxon>Nannocystales</taxon>
        <taxon>Nannocystaceae</taxon>
        <taxon>Nannocystis</taxon>
    </lineage>
</organism>
<feature type="compositionally biased region" description="Polar residues" evidence="1">
    <location>
        <begin position="70"/>
        <end position="84"/>
    </location>
</feature>
<proteinExistence type="predicted"/>
<sequence length="249" mass="25346">MESSTYRSLAFLFSLGTLPVACKPESHDTTDGGTGGTSDTTDGATSTTPPTTSTGGTTADDSTTGPGTSEGTDTTGPGTSEGTDTTGGVGDACEAYVAYQLKCDPEAAGTEAELLAYCTMLRNFVEATYGPTCLAAHDAANHCLAASDCEDPDACEAEIDAANGCLPEAGAACMMYATKQTECYGEPVPSSAEGCQAYINSNAYYAGAPCGSALEEWYACLADLPCPEFQMRTGCDAEQEKIDEACAGG</sequence>
<feature type="region of interest" description="Disordered" evidence="1">
    <location>
        <begin position="24"/>
        <end position="87"/>
    </location>
</feature>
<evidence type="ECO:0000313" key="2">
    <source>
        <dbReference type="EMBL" id="MDC0669843.1"/>
    </source>
</evidence>
<evidence type="ECO:0008006" key="4">
    <source>
        <dbReference type="Google" id="ProtNLM"/>
    </source>
</evidence>
<dbReference type="RefSeq" id="WP_271999650.1">
    <property type="nucleotide sequence ID" value="NZ_JAQNDN010000010.1"/>
</dbReference>
<reference evidence="2 3" key="1">
    <citation type="submission" date="2022-11" db="EMBL/GenBank/DDBJ databases">
        <title>Minimal conservation of predation-associated metabolite biosynthetic gene clusters underscores biosynthetic potential of Myxococcota including descriptions for ten novel species: Archangium lansinium sp. nov., Myxococcus landrumus sp. nov., Nannocystis bai.</title>
        <authorList>
            <person name="Ahearne A."/>
            <person name="Stevens C."/>
            <person name="Dowd S."/>
        </authorList>
    </citation>
    <scope>NUCLEOTIDE SEQUENCE [LARGE SCALE GENOMIC DNA]</scope>
    <source>
        <strain evidence="2 3">NCELM</strain>
    </source>
</reference>
<keyword evidence="3" id="KW-1185">Reference proteome</keyword>
<comment type="caution">
    <text evidence="2">The sequence shown here is derived from an EMBL/GenBank/DDBJ whole genome shotgun (WGS) entry which is preliminary data.</text>
</comment>
<gene>
    <name evidence="2" type="ORF">POL58_18965</name>
</gene>
<feature type="compositionally biased region" description="Low complexity" evidence="1">
    <location>
        <begin position="37"/>
        <end position="69"/>
    </location>
</feature>
<dbReference type="EMBL" id="JAQNDN010000010">
    <property type="protein sequence ID" value="MDC0669843.1"/>
    <property type="molecule type" value="Genomic_DNA"/>
</dbReference>
<evidence type="ECO:0000256" key="1">
    <source>
        <dbReference type="SAM" id="MobiDB-lite"/>
    </source>
</evidence>
<name>A0ABT5B7X9_9BACT</name>
<protein>
    <recommendedName>
        <fullName evidence="4">Secreted protein</fullName>
    </recommendedName>
</protein>